<comment type="caution">
    <text evidence="5">The sequence shown here is derived from an EMBL/GenBank/DDBJ whole genome shotgun (WGS) entry which is preliminary data.</text>
</comment>
<dbReference type="PROSITE" id="PS00018">
    <property type="entry name" value="EF_HAND_1"/>
    <property type="match status" value="2"/>
</dbReference>
<dbReference type="PANTHER" id="PTHR23050">
    <property type="entry name" value="CALCIUM BINDING PROTEIN"/>
    <property type="match status" value="1"/>
</dbReference>
<keyword evidence="2" id="KW-0106">Calcium</keyword>
<gene>
    <name evidence="4" type="ORF">PGLA1383_LOCUS36996</name>
    <name evidence="5" type="ORF">PGLA2088_LOCUS3559</name>
</gene>
<evidence type="ECO:0000256" key="1">
    <source>
        <dbReference type="ARBA" id="ARBA00022737"/>
    </source>
</evidence>
<evidence type="ECO:0000256" key="2">
    <source>
        <dbReference type="ARBA" id="ARBA00022837"/>
    </source>
</evidence>
<accession>A0A813I0H3</accession>
<keyword evidence="7" id="KW-1185">Reference proteome</keyword>
<name>A0A813I0H3_POLGL</name>
<dbReference type="InterPro" id="IPR002048">
    <property type="entry name" value="EF_hand_dom"/>
</dbReference>
<keyword evidence="1" id="KW-0677">Repeat</keyword>
<dbReference type="SMART" id="SM00054">
    <property type="entry name" value="EFh"/>
    <property type="match status" value="2"/>
</dbReference>
<evidence type="ECO:0000259" key="3">
    <source>
        <dbReference type="PROSITE" id="PS50222"/>
    </source>
</evidence>
<dbReference type="EMBL" id="CAJNNW010003110">
    <property type="protein sequence ID" value="CAE8645028.1"/>
    <property type="molecule type" value="Genomic_DNA"/>
</dbReference>
<dbReference type="Proteomes" id="UP000626109">
    <property type="component" value="Unassembled WGS sequence"/>
</dbReference>
<evidence type="ECO:0000313" key="7">
    <source>
        <dbReference type="Proteomes" id="UP000654075"/>
    </source>
</evidence>
<dbReference type="InterPro" id="IPR050145">
    <property type="entry name" value="Centrin_CML-like"/>
</dbReference>
<dbReference type="Proteomes" id="UP000654075">
    <property type="component" value="Unassembled WGS sequence"/>
</dbReference>
<feature type="non-terminal residue" evidence="5">
    <location>
        <position position="1"/>
    </location>
</feature>
<dbReference type="SUPFAM" id="SSF47473">
    <property type="entry name" value="EF-hand"/>
    <property type="match status" value="1"/>
</dbReference>
<sequence length="171" mass="19502">MTAKVEGYGQAENIGEEVKLMFELFDTDRSGMIDREELKNVFRTIDSNVWTEEKLDEMMKDFDKNGDGKLTMGEFWGWINGHGGRETSDHRPELLAKAVEVDKAKGVIQTAQLDEFRKRKTAQEAKDVSAAAIAAERAEGKRVSRKQWIQEKIDVGFTREVAIELYQKADQ</sequence>
<organism evidence="5 6">
    <name type="scientific">Polarella glacialis</name>
    <name type="common">Dinoflagellate</name>
    <dbReference type="NCBI Taxonomy" id="89957"/>
    <lineage>
        <taxon>Eukaryota</taxon>
        <taxon>Sar</taxon>
        <taxon>Alveolata</taxon>
        <taxon>Dinophyceae</taxon>
        <taxon>Suessiales</taxon>
        <taxon>Suessiaceae</taxon>
        <taxon>Polarella</taxon>
    </lineage>
</organism>
<dbReference type="CDD" id="cd00051">
    <property type="entry name" value="EFh"/>
    <property type="match status" value="1"/>
</dbReference>
<evidence type="ECO:0000313" key="5">
    <source>
        <dbReference type="EMBL" id="CAE8645028.1"/>
    </source>
</evidence>
<dbReference type="PROSITE" id="PS50222">
    <property type="entry name" value="EF_HAND_2"/>
    <property type="match status" value="2"/>
</dbReference>
<dbReference type="InterPro" id="IPR018247">
    <property type="entry name" value="EF_Hand_1_Ca_BS"/>
</dbReference>
<dbReference type="GO" id="GO:0005509">
    <property type="term" value="F:calcium ion binding"/>
    <property type="evidence" value="ECO:0007669"/>
    <property type="project" value="InterPro"/>
</dbReference>
<feature type="domain" description="EF-hand" evidence="3">
    <location>
        <begin position="50"/>
        <end position="85"/>
    </location>
</feature>
<evidence type="ECO:0000313" key="6">
    <source>
        <dbReference type="Proteomes" id="UP000626109"/>
    </source>
</evidence>
<evidence type="ECO:0000313" key="4">
    <source>
        <dbReference type="EMBL" id="CAE8619407.1"/>
    </source>
</evidence>
<feature type="domain" description="EF-hand" evidence="3">
    <location>
        <begin position="13"/>
        <end position="48"/>
    </location>
</feature>
<dbReference type="AlphaFoldDB" id="A0A813I0H3"/>
<dbReference type="Pfam" id="PF13499">
    <property type="entry name" value="EF-hand_7"/>
    <property type="match status" value="1"/>
</dbReference>
<dbReference type="InterPro" id="IPR011992">
    <property type="entry name" value="EF-hand-dom_pair"/>
</dbReference>
<reference evidence="5" key="1">
    <citation type="submission" date="2021-02" db="EMBL/GenBank/DDBJ databases">
        <authorList>
            <person name="Dougan E. K."/>
            <person name="Rhodes N."/>
            <person name="Thang M."/>
            <person name="Chan C."/>
        </authorList>
    </citation>
    <scope>NUCLEOTIDE SEQUENCE</scope>
</reference>
<dbReference type="Gene3D" id="1.10.238.10">
    <property type="entry name" value="EF-hand"/>
    <property type="match status" value="1"/>
</dbReference>
<protein>
    <recommendedName>
        <fullName evidence="3">EF-hand domain-containing protein</fullName>
    </recommendedName>
</protein>
<dbReference type="OrthoDB" id="26525at2759"/>
<proteinExistence type="predicted"/>
<dbReference type="EMBL" id="CAJNNV010027027">
    <property type="protein sequence ID" value="CAE8619407.1"/>
    <property type="molecule type" value="Genomic_DNA"/>
</dbReference>